<accession>A0ABD7L8L7</accession>
<gene>
    <name evidence="1" type="ORF">UA18_03445</name>
</gene>
<reference evidence="1 2" key="1">
    <citation type="submission" date="2016-04" db="EMBL/GenBank/DDBJ databases">
        <authorList>
            <person name="Peeters C."/>
        </authorList>
    </citation>
    <scope>NUCLEOTIDE SEQUENCE [LARGE SCALE GENOMIC DNA]</scope>
    <source>
        <strain evidence="1">LMG 29311</strain>
    </source>
</reference>
<dbReference type="AlphaFoldDB" id="A0ABD7L8L7"/>
<evidence type="ECO:0000313" key="1">
    <source>
        <dbReference type="EMBL" id="SAJ96535.1"/>
    </source>
</evidence>
<protein>
    <recommendedName>
        <fullName evidence="3">Bacteriophage protein</fullName>
    </recommendedName>
</protein>
<dbReference type="EMBL" id="FKJW01000004">
    <property type="protein sequence ID" value="SAJ96535.1"/>
    <property type="molecule type" value="Genomic_DNA"/>
</dbReference>
<evidence type="ECO:0000313" key="2">
    <source>
        <dbReference type="Proteomes" id="UP000196218"/>
    </source>
</evidence>
<name>A0ABD7L8L7_9BURK</name>
<comment type="caution">
    <text evidence="1">The sequence shown here is derived from an EMBL/GenBank/DDBJ whole genome shotgun (WGS) entry which is preliminary data.</text>
</comment>
<dbReference type="RefSeq" id="WP_011884166.1">
    <property type="nucleotide sequence ID" value="NZ_CADFGW010000019.1"/>
</dbReference>
<evidence type="ECO:0008006" key="3">
    <source>
        <dbReference type="Google" id="ProtNLM"/>
    </source>
</evidence>
<dbReference type="Proteomes" id="UP000196218">
    <property type="component" value="Unassembled WGS sequence"/>
</dbReference>
<sequence>MKVPLITGAYTAKSLVAEAQRCINLYAEKNPQDASFPFTYYPTPGLTLKATAPERGWRGLYFASNGVGYGVCGSTVYRINSDFTLKSLGSIATASGPVSMVDNATYLVIVDGTSTGYTVKLTGDTFAPISDGGFAGGNTVNFSDGFLILNSPGTREWYISLNDEISFDATDFASKSGFSDKLVGVGVTKRYVYLLGEVTTEVWFNAGDSTFPYERLPGVFMQHGCAAAGSIAHMDGEVYWLAQSQQGVCYVNRSQKFNATQISTFALDNEIASYPRVDDAIGFTYQIEGHFFYVLTFPSADKTWQYDLSTEQWNELSWVDENGGLRRHRANCYASLYGQPIVGDWENGNLYLWDVNAYTDNGNPIPRIRSFMHSVDDNSDRMRYREFIANMEVGNGSNNSPVWVFLRWSDTRGKSWGNAIKTSLGKEGEYATSLQFQRLGMARDRVFELSWSAPVKTSLLGAWVQAESNNQ</sequence>
<organism evidence="1 2">
    <name type="scientific">Burkholderia multivorans</name>
    <dbReference type="NCBI Taxonomy" id="87883"/>
    <lineage>
        <taxon>Bacteria</taxon>
        <taxon>Pseudomonadati</taxon>
        <taxon>Pseudomonadota</taxon>
        <taxon>Betaproteobacteria</taxon>
        <taxon>Burkholderiales</taxon>
        <taxon>Burkholderiaceae</taxon>
        <taxon>Burkholderia</taxon>
        <taxon>Burkholderia cepacia complex</taxon>
    </lineage>
</organism>
<proteinExistence type="predicted"/>